<evidence type="ECO:0000313" key="1">
    <source>
        <dbReference type="EMBL" id="KAI4463260.1"/>
    </source>
</evidence>
<comment type="caution">
    <text evidence="1">The sequence shown here is derived from an EMBL/GenBank/DDBJ whole genome shotgun (WGS) entry which is preliminary data.</text>
</comment>
<evidence type="ECO:0000313" key="2">
    <source>
        <dbReference type="Proteomes" id="UP001056778"/>
    </source>
</evidence>
<dbReference type="Proteomes" id="UP001056778">
    <property type="component" value="Chromosome 4"/>
</dbReference>
<protein>
    <submittedName>
        <fullName evidence="1">Male-enhanced antigen-1</fullName>
    </submittedName>
</protein>
<organism evidence="1 2">
    <name type="scientific">Holotrichia oblita</name>
    <name type="common">Chafer beetle</name>
    <dbReference type="NCBI Taxonomy" id="644536"/>
    <lineage>
        <taxon>Eukaryota</taxon>
        <taxon>Metazoa</taxon>
        <taxon>Ecdysozoa</taxon>
        <taxon>Arthropoda</taxon>
        <taxon>Hexapoda</taxon>
        <taxon>Insecta</taxon>
        <taxon>Pterygota</taxon>
        <taxon>Neoptera</taxon>
        <taxon>Endopterygota</taxon>
        <taxon>Coleoptera</taxon>
        <taxon>Polyphaga</taxon>
        <taxon>Scarabaeiformia</taxon>
        <taxon>Scarabaeidae</taxon>
        <taxon>Melolonthinae</taxon>
        <taxon>Holotrichia</taxon>
    </lineage>
</organism>
<proteinExistence type="predicted"/>
<accession>A0ACB9T8V7</accession>
<keyword evidence="2" id="KW-1185">Reference proteome</keyword>
<reference evidence="1" key="1">
    <citation type="submission" date="2022-04" db="EMBL/GenBank/DDBJ databases">
        <title>Chromosome-scale genome assembly of Holotrichia oblita Faldermann.</title>
        <authorList>
            <person name="Rongchong L."/>
        </authorList>
    </citation>
    <scope>NUCLEOTIDE SEQUENCE</scope>
    <source>
        <strain evidence="1">81SQS9</strain>
    </source>
</reference>
<sequence>MVGHDSGLPDPPDSDDSLTTNTEIVMMNDSESDDDFNEYNGYEPLPLEADDQEVTVHEEHIVEDIPDIPTTVLPELMRMEDTLVQEVWSSNSPNVVDIRMDKEKEEEVKQAMLNVTLPASSIPAWANSVPEEEWKNHLMQILQCTKKN</sequence>
<gene>
    <name evidence="1" type="ORF">MML48_4g00000703</name>
</gene>
<dbReference type="EMBL" id="CM043018">
    <property type="protein sequence ID" value="KAI4463260.1"/>
    <property type="molecule type" value="Genomic_DNA"/>
</dbReference>
<name>A0ACB9T8V7_HOLOL</name>